<gene>
    <name evidence="3" type="ORF">H7U12_05755</name>
</gene>
<dbReference type="Proteomes" id="UP000659698">
    <property type="component" value="Unassembled WGS sequence"/>
</dbReference>
<feature type="transmembrane region" description="Helical" evidence="2">
    <location>
        <begin position="160"/>
        <end position="185"/>
    </location>
</feature>
<name>A0ABR6VPQ3_9BACT</name>
<feature type="transmembrane region" description="Helical" evidence="2">
    <location>
        <begin position="55"/>
        <end position="75"/>
    </location>
</feature>
<evidence type="ECO:0008006" key="5">
    <source>
        <dbReference type="Google" id="ProtNLM"/>
    </source>
</evidence>
<proteinExistence type="predicted"/>
<keyword evidence="4" id="KW-1185">Reference proteome</keyword>
<protein>
    <recommendedName>
        <fullName evidence="5">Multidrug transporter</fullName>
    </recommendedName>
</protein>
<accession>A0ABR6VPQ3</accession>
<feature type="region of interest" description="Disordered" evidence="1">
    <location>
        <begin position="239"/>
        <end position="266"/>
    </location>
</feature>
<sequence>MLKVFLVLSVINCLVLALEFYLENYTTSNIAGRYTFRYYVTGMFYFDGEKNIPTYFSSINLLISATLLFLIARYVKFSTQPQYHRKWSWLGWIFVWLAMDELFALHEVTAKPMRLLLQKALQQENLGMFHFAWFVPYGFAVLCVGFYYKNFLFSLPKKTFYSFLVAGVTFMAGAVGMEMVSGFVVNNGLLSIYKIITTLEESLELLGIIYFIYSLVQYLEGQTNLRNVTIHVTVDEPSAPVAKSEGTSSPSASGQRNLKVTSEDIL</sequence>
<comment type="caution">
    <text evidence="3">The sequence shown here is derived from an EMBL/GenBank/DDBJ whole genome shotgun (WGS) entry which is preliminary data.</text>
</comment>
<keyword evidence="2" id="KW-0472">Membrane</keyword>
<reference evidence="3 4" key="1">
    <citation type="journal article" date="2019" name="Int. J. Syst. Evol. Microbiol.">
        <title>Rufibacter sediminis sp. nov., isolated from freshwater lake sediment.</title>
        <authorList>
            <person name="Qu J.H."/>
            <person name="Zhang L.J."/>
            <person name="Fu Y.H."/>
            <person name="Li H.F."/>
        </authorList>
    </citation>
    <scope>NUCLEOTIDE SEQUENCE [LARGE SCALE GENOMIC DNA]</scope>
    <source>
        <strain evidence="3 4">H-1</strain>
    </source>
</reference>
<dbReference type="RefSeq" id="WP_186634337.1">
    <property type="nucleotide sequence ID" value="NZ_JACOAF010000016.1"/>
</dbReference>
<evidence type="ECO:0000256" key="2">
    <source>
        <dbReference type="SAM" id="Phobius"/>
    </source>
</evidence>
<feature type="transmembrane region" description="Helical" evidence="2">
    <location>
        <begin position="191"/>
        <end position="216"/>
    </location>
</feature>
<feature type="compositionally biased region" description="Polar residues" evidence="1">
    <location>
        <begin position="245"/>
        <end position="260"/>
    </location>
</feature>
<evidence type="ECO:0000313" key="4">
    <source>
        <dbReference type="Proteomes" id="UP000659698"/>
    </source>
</evidence>
<keyword evidence="2" id="KW-1133">Transmembrane helix</keyword>
<dbReference type="EMBL" id="JACOAF010000016">
    <property type="protein sequence ID" value="MBC3539176.1"/>
    <property type="molecule type" value="Genomic_DNA"/>
</dbReference>
<feature type="transmembrane region" description="Helical" evidence="2">
    <location>
        <begin position="87"/>
        <end position="106"/>
    </location>
</feature>
<feature type="transmembrane region" description="Helical" evidence="2">
    <location>
        <begin position="126"/>
        <end position="148"/>
    </location>
</feature>
<evidence type="ECO:0000313" key="3">
    <source>
        <dbReference type="EMBL" id="MBC3539176.1"/>
    </source>
</evidence>
<organism evidence="3 4">
    <name type="scientific">Rufibacter sediminis</name>
    <dbReference type="NCBI Taxonomy" id="2762756"/>
    <lineage>
        <taxon>Bacteria</taxon>
        <taxon>Pseudomonadati</taxon>
        <taxon>Bacteroidota</taxon>
        <taxon>Cytophagia</taxon>
        <taxon>Cytophagales</taxon>
        <taxon>Hymenobacteraceae</taxon>
        <taxon>Rufibacter</taxon>
    </lineage>
</organism>
<keyword evidence="2" id="KW-0812">Transmembrane</keyword>
<evidence type="ECO:0000256" key="1">
    <source>
        <dbReference type="SAM" id="MobiDB-lite"/>
    </source>
</evidence>